<evidence type="ECO:0000313" key="2">
    <source>
        <dbReference type="Proteomes" id="UP000321814"/>
    </source>
</evidence>
<evidence type="ECO:0000313" key="1">
    <source>
        <dbReference type="EMBL" id="TXK81605.1"/>
    </source>
</evidence>
<sequence length="98" mass="11673">MLDSQWAHVVYLDQWELGVPEIEPIIRELVDWCIANNLRFAAQVYCPHMVKKYQLERMIVDSTEVFERRVYPTQHEAFQWLASEGFPVQTQDFQQKAS</sequence>
<gene>
    <name evidence="1" type="ORF">FU839_06805</name>
</gene>
<dbReference type="AlphaFoldDB" id="A0A5C8LZK4"/>
<dbReference type="Proteomes" id="UP000321814">
    <property type="component" value="Unassembled WGS sequence"/>
</dbReference>
<organism evidence="1 2">
    <name type="scientific">Rheinheimera tangshanensis</name>
    <dbReference type="NCBI Taxonomy" id="400153"/>
    <lineage>
        <taxon>Bacteria</taxon>
        <taxon>Pseudomonadati</taxon>
        <taxon>Pseudomonadota</taxon>
        <taxon>Gammaproteobacteria</taxon>
        <taxon>Chromatiales</taxon>
        <taxon>Chromatiaceae</taxon>
        <taxon>Rheinheimera</taxon>
    </lineage>
</organism>
<protein>
    <recommendedName>
        <fullName evidence="3">STAS/SEC14 domain-containing protein</fullName>
    </recommendedName>
</protein>
<evidence type="ECO:0008006" key="3">
    <source>
        <dbReference type="Google" id="ProtNLM"/>
    </source>
</evidence>
<comment type="caution">
    <text evidence="1">The sequence shown here is derived from an EMBL/GenBank/DDBJ whole genome shotgun (WGS) entry which is preliminary data.</text>
</comment>
<reference evidence="1 2" key="1">
    <citation type="submission" date="2019-08" db="EMBL/GenBank/DDBJ databases">
        <title>Draft genome analysis of Rheinheimera tangshanensis isolated from the roots of fresh rice plants (Oryza sativa).</title>
        <authorList>
            <person name="Yu Q."/>
            <person name="Qi Y."/>
            <person name="Zhang H."/>
            <person name="Pu J."/>
        </authorList>
    </citation>
    <scope>NUCLEOTIDE SEQUENCE [LARGE SCALE GENOMIC DNA]</scope>
    <source>
        <strain evidence="1 2">JA3-B52</strain>
    </source>
</reference>
<accession>A0A5C8LZK4</accession>
<name>A0A5C8LZK4_9GAMM</name>
<proteinExistence type="predicted"/>
<keyword evidence="2" id="KW-1185">Reference proteome</keyword>
<dbReference type="EMBL" id="VRLR01000003">
    <property type="protein sequence ID" value="TXK81605.1"/>
    <property type="molecule type" value="Genomic_DNA"/>
</dbReference>